<evidence type="ECO:0000256" key="3">
    <source>
        <dbReference type="ARBA" id="ARBA00022490"/>
    </source>
</evidence>
<comment type="similarity">
    <text evidence="2">Belongs to the histone-like protein H-NS family.</text>
</comment>
<protein>
    <submittedName>
        <fullName evidence="7">DNA-binding protein H-NS</fullName>
    </submittedName>
</protein>
<evidence type="ECO:0000256" key="1">
    <source>
        <dbReference type="ARBA" id="ARBA00004453"/>
    </source>
</evidence>
<feature type="region of interest" description="Disordered" evidence="5">
    <location>
        <begin position="52"/>
        <end position="89"/>
    </location>
</feature>
<dbReference type="GO" id="GO:0003680">
    <property type="term" value="F:minor groove of adenine-thymine-rich DNA binding"/>
    <property type="evidence" value="ECO:0007669"/>
    <property type="project" value="TreeGrafter"/>
</dbReference>
<organism evidence="7 8">
    <name type="scientific">Bradyrhizobium erythrophlei</name>
    <dbReference type="NCBI Taxonomy" id="1437360"/>
    <lineage>
        <taxon>Bacteria</taxon>
        <taxon>Pseudomonadati</taxon>
        <taxon>Pseudomonadota</taxon>
        <taxon>Alphaproteobacteria</taxon>
        <taxon>Hyphomicrobiales</taxon>
        <taxon>Nitrobacteraceae</taxon>
        <taxon>Bradyrhizobium</taxon>
    </lineage>
</organism>
<dbReference type="GO" id="GO:0000976">
    <property type="term" value="F:transcription cis-regulatory region binding"/>
    <property type="evidence" value="ECO:0007669"/>
    <property type="project" value="TreeGrafter"/>
</dbReference>
<evidence type="ECO:0000256" key="5">
    <source>
        <dbReference type="SAM" id="MobiDB-lite"/>
    </source>
</evidence>
<dbReference type="AlphaFoldDB" id="A0A1M5LHH3"/>
<comment type="subcellular location">
    <subcellularLocation>
        <location evidence="1">Cytoplasm</location>
        <location evidence="1">Nucleoid</location>
    </subcellularLocation>
</comment>
<dbReference type="EMBL" id="LT670818">
    <property type="protein sequence ID" value="SHG64487.1"/>
    <property type="molecule type" value="Genomic_DNA"/>
</dbReference>
<gene>
    <name evidence="7" type="ORF">SAMN05444169_3470</name>
</gene>
<evidence type="ECO:0000259" key="6">
    <source>
        <dbReference type="SMART" id="SM00528"/>
    </source>
</evidence>
<dbReference type="GO" id="GO:0001217">
    <property type="term" value="F:DNA-binding transcription repressor activity"/>
    <property type="evidence" value="ECO:0007669"/>
    <property type="project" value="TreeGrafter"/>
</dbReference>
<dbReference type="PANTHER" id="PTHR38097:SF2">
    <property type="entry name" value="DNA-BINDING PROTEIN STPA"/>
    <property type="match status" value="1"/>
</dbReference>
<proteinExistence type="inferred from homology"/>
<dbReference type="GO" id="GO:0032993">
    <property type="term" value="C:protein-DNA complex"/>
    <property type="evidence" value="ECO:0007669"/>
    <property type="project" value="TreeGrafter"/>
</dbReference>
<dbReference type="Proteomes" id="UP000190675">
    <property type="component" value="Chromosome I"/>
</dbReference>
<accession>A0A1M5LHH3</accession>
<reference evidence="7 8" key="1">
    <citation type="submission" date="2016-11" db="EMBL/GenBank/DDBJ databases">
        <authorList>
            <person name="Jaros S."/>
            <person name="Januszkiewicz K."/>
            <person name="Wedrychowicz H."/>
        </authorList>
    </citation>
    <scope>NUCLEOTIDE SEQUENCE [LARGE SCALE GENOMIC DNA]</scope>
    <source>
        <strain evidence="7 8">GAS242</strain>
    </source>
</reference>
<evidence type="ECO:0000256" key="2">
    <source>
        <dbReference type="ARBA" id="ARBA00010610"/>
    </source>
</evidence>
<sequence>MDRRFHMKPADLKLMSVDELWALHLEINSALERKIAAEKAELEKRLRKLRSNGASSRTFERKRRPYPQVFPKYRNPAKPAETWAGRGKQPRWLTAQLKSGKKKLEDFLIHASSSRVRRSGARS</sequence>
<dbReference type="Gene3D" id="4.10.430.10">
    <property type="entry name" value="Histone-like protein H-NS, C-terminal domain"/>
    <property type="match status" value="1"/>
</dbReference>
<evidence type="ECO:0000313" key="8">
    <source>
        <dbReference type="Proteomes" id="UP000190675"/>
    </source>
</evidence>
<dbReference type="GO" id="GO:0003681">
    <property type="term" value="F:bent DNA binding"/>
    <property type="evidence" value="ECO:0007669"/>
    <property type="project" value="TreeGrafter"/>
</dbReference>
<evidence type="ECO:0000313" key="7">
    <source>
        <dbReference type="EMBL" id="SHG64487.1"/>
    </source>
</evidence>
<dbReference type="InterPro" id="IPR027444">
    <property type="entry name" value="H-NS_C_dom"/>
</dbReference>
<dbReference type="InterPro" id="IPR037150">
    <property type="entry name" value="H-NS_C_dom_sf"/>
</dbReference>
<dbReference type="Pfam" id="PF00816">
    <property type="entry name" value="Histone_HNS"/>
    <property type="match status" value="1"/>
</dbReference>
<dbReference type="GO" id="GO:0005829">
    <property type="term" value="C:cytosol"/>
    <property type="evidence" value="ECO:0007669"/>
    <property type="project" value="TreeGrafter"/>
</dbReference>
<keyword evidence="4 7" id="KW-0238">DNA-binding</keyword>
<dbReference type="GO" id="GO:0009295">
    <property type="term" value="C:nucleoid"/>
    <property type="evidence" value="ECO:0007669"/>
    <property type="project" value="UniProtKB-SubCell"/>
</dbReference>
<dbReference type="SUPFAM" id="SSF81273">
    <property type="entry name" value="H-NS histone-like proteins"/>
    <property type="match status" value="1"/>
</dbReference>
<feature type="domain" description="DNA-binding protein H-NS-like C-terminal" evidence="6">
    <location>
        <begin position="63"/>
        <end position="109"/>
    </location>
</feature>
<keyword evidence="3" id="KW-0963">Cytoplasm</keyword>
<name>A0A1M5LHH3_9BRAD</name>
<evidence type="ECO:0000256" key="4">
    <source>
        <dbReference type="ARBA" id="ARBA00023125"/>
    </source>
</evidence>
<dbReference type="PANTHER" id="PTHR38097">
    <property type="match status" value="1"/>
</dbReference>
<dbReference type="SMART" id="SM00528">
    <property type="entry name" value="HNS"/>
    <property type="match status" value="1"/>
</dbReference>